<organism evidence="1 2">
    <name type="scientific">Pristionchus pacificus</name>
    <name type="common">Parasitic nematode worm</name>
    <dbReference type="NCBI Taxonomy" id="54126"/>
    <lineage>
        <taxon>Eukaryota</taxon>
        <taxon>Metazoa</taxon>
        <taxon>Ecdysozoa</taxon>
        <taxon>Nematoda</taxon>
        <taxon>Chromadorea</taxon>
        <taxon>Rhabditida</taxon>
        <taxon>Rhabditina</taxon>
        <taxon>Diplogasteromorpha</taxon>
        <taxon>Diplogasteroidea</taxon>
        <taxon>Neodiplogasteridae</taxon>
        <taxon>Pristionchus</taxon>
    </lineage>
</organism>
<keyword evidence="2" id="KW-1185">Reference proteome</keyword>
<gene>
    <name evidence="1" type="primary">WBGene00276228</name>
</gene>
<dbReference type="AlphaFoldDB" id="A0A2A6CSS0"/>
<evidence type="ECO:0000313" key="2">
    <source>
        <dbReference type="Proteomes" id="UP000005239"/>
    </source>
</evidence>
<dbReference type="Proteomes" id="UP000005239">
    <property type="component" value="Unassembled WGS sequence"/>
</dbReference>
<reference evidence="1" key="2">
    <citation type="submission" date="2022-06" db="UniProtKB">
        <authorList>
            <consortium name="EnsemblMetazoa"/>
        </authorList>
    </citation>
    <scope>IDENTIFICATION</scope>
    <source>
        <strain evidence="1">PS312</strain>
    </source>
</reference>
<evidence type="ECO:0000313" key="1">
    <source>
        <dbReference type="EnsemblMetazoa" id="PPA37859.1"/>
    </source>
</evidence>
<dbReference type="EnsemblMetazoa" id="PPA37859.1">
    <property type="protein sequence ID" value="PPA37859.1"/>
    <property type="gene ID" value="WBGene00276228"/>
</dbReference>
<reference evidence="2" key="1">
    <citation type="journal article" date="2008" name="Nat. Genet.">
        <title>The Pristionchus pacificus genome provides a unique perspective on nematode lifestyle and parasitism.</title>
        <authorList>
            <person name="Dieterich C."/>
            <person name="Clifton S.W."/>
            <person name="Schuster L.N."/>
            <person name="Chinwalla A."/>
            <person name="Delehaunty K."/>
            <person name="Dinkelacker I."/>
            <person name="Fulton L."/>
            <person name="Fulton R."/>
            <person name="Godfrey J."/>
            <person name="Minx P."/>
            <person name="Mitreva M."/>
            <person name="Roeseler W."/>
            <person name="Tian H."/>
            <person name="Witte H."/>
            <person name="Yang S.P."/>
            <person name="Wilson R.K."/>
            <person name="Sommer R.J."/>
        </authorList>
    </citation>
    <scope>NUCLEOTIDE SEQUENCE [LARGE SCALE GENOMIC DNA]</scope>
    <source>
        <strain evidence="2">PS312</strain>
    </source>
</reference>
<protein>
    <submittedName>
        <fullName evidence="1">Uncharacterized protein</fullName>
    </submittedName>
</protein>
<accession>A0A8R1YQJ4</accession>
<name>A0A2A6CSS0_PRIPA</name>
<accession>A0A2A6CSS0</accession>
<sequence>MRIQNQRYITRFNVDAARAINDEWMTVSTTNLESPPLNLLSMPTRISPFDPRRVPEKMSATEAERGNLPVGTACKTQPHLGDTWVRSKWLTPFTAIVEMEPRRGAALNMCGSVCDSITTIEMFDLCQLLSDSQLT</sequence>
<proteinExistence type="predicted"/>